<keyword evidence="2" id="KW-1133">Transmembrane helix</keyword>
<keyword evidence="2" id="KW-0472">Membrane</keyword>
<feature type="transmembrane region" description="Helical" evidence="2">
    <location>
        <begin position="103"/>
        <end position="129"/>
    </location>
</feature>
<comment type="caution">
    <text evidence="3">The sequence shown here is derived from an EMBL/GenBank/DDBJ whole genome shotgun (WGS) entry which is preliminary data.</text>
</comment>
<evidence type="ECO:0000256" key="1">
    <source>
        <dbReference type="SAM" id="MobiDB-lite"/>
    </source>
</evidence>
<keyword evidence="2" id="KW-0812">Transmembrane</keyword>
<organism evidence="3 4">
    <name type="scientific">Fructilactobacillus florum DSM 22689 = JCM 16035</name>
    <dbReference type="NCBI Taxonomy" id="1423745"/>
    <lineage>
        <taxon>Bacteria</taxon>
        <taxon>Bacillati</taxon>
        <taxon>Bacillota</taxon>
        <taxon>Bacilli</taxon>
        <taxon>Lactobacillales</taxon>
        <taxon>Lactobacillaceae</taxon>
        <taxon>Fructilactobacillus</taxon>
    </lineage>
</organism>
<feature type="transmembrane region" description="Helical" evidence="2">
    <location>
        <begin position="149"/>
        <end position="167"/>
    </location>
</feature>
<feature type="compositionally biased region" description="Polar residues" evidence="1">
    <location>
        <begin position="65"/>
        <end position="86"/>
    </location>
</feature>
<evidence type="ECO:0000313" key="3">
    <source>
        <dbReference type="EMBL" id="KRM91203.1"/>
    </source>
</evidence>
<proteinExistence type="predicted"/>
<feature type="region of interest" description="Disordered" evidence="1">
    <location>
        <begin position="56"/>
        <end position="94"/>
    </location>
</feature>
<dbReference type="Proteomes" id="UP000051586">
    <property type="component" value="Unassembled WGS sequence"/>
</dbReference>
<evidence type="ECO:0000313" key="4">
    <source>
        <dbReference type="Proteomes" id="UP000051586"/>
    </source>
</evidence>
<name>A0A0R2CUA6_9LACO</name>
<dbReference type="RefSeq" id="WP_009166677.1">
    <property type="nucleotide sequence ID" value="NZ_AYZI01000007.1"/>
</dbReference>
<reference evidence="3 4" key="1">
    <citation type="journal article" date="2015" name="Genome Announc.">
        <title>Expanding the biotechnology potential of lactobacilli through comparative genomics of 213 strains and associated genera.</title>
        <authorList>
            <person name="Sun Z."/>
            <person name="Harris H.M."/>
            <person name="McCann A."/>
            <person name="Guo C."/>
            <person name="Argimon S."/>
            <person name="Zhang W."/>
            <person name="Yang X."/>
            <person name="Jeffery I.B."/>
            <person name="Cooney J.C."/>
            <person name="Kagawa T.F."/>
            <person name="Liu W."/>
            <person name="Song Y."/>
            <person name="Salvetti E."/>
            <person name="Wrobel A."/>
            <person name="Rasinkangas P."/>
            <person name="Parkhill J."/>
            <person name="Rea M.C."/>
            <person name="O'Sullivan O."/>
            <person name="Ritari J."/>
            <person name="Douillard F.P."/>
            <person name="Paul Ross R."/>
            <person name="Yang R."/>
            <person name="Briner A.E."/>
            <person name="Felis G.E."/>
            <person name="de Vos W.M."/>
            <person name="Barrangou R."/>
            <person name="Klaenhammer T.R."/>
            <person name="Caufield P.W."/>
            <person name="Cui Y."/>
            <person name="Zhang H."/>
            <person name="O'Toole P.W."/>
        </authorList>
    </citation>
    <scope>NUCLEOTIDE SEQUENCE [LARGE SCALE GENOMIC DNA]</scope>
    <source>
        <strain evidence="3 4">DSM 22689</strain>
    </source>
</reference>
<evidence type="ECO:0000256" key="2">
    <source>
        <dbReference type="SAM" id="Phobius"/>
    </source>
</evidence>
<feature type="transmembrane region" description="Helical" evidence="2">
    <location>
        <begin position="205"/>
        <end position="230"/>
    </location>
</feature>
<feature type="transmembrane region" description="Helical" evidence="2">
    <location>
        <begin position="179"/>
        <end position="199"/>
    </location>
</feature>
<sequence length="258" mass="30417">MSQTPKQTISIKTSNDSPQKQYSTKQVSLETILKGGNFEVTPEEYQEIKQIAEQNPDFNVKMINDQPTPDTTNQQESTNRATNNTTKLEEPSPQKKKKNLKEILWIGYLVLFLYSVISRIDFGKFFNIISGGPNGEYYVMAIKFIKNHMLGMNFKIFPFVIFGIWFLHSKYNPWRTSATIRLLNNLVTIGLLIWSLPFVLYYGGWLVLICLFILFQGLFAWATPWFGYWIGDHRYHGYYYNRFDDYNPYDDYDDHDYY</sequence>
<accession>A0A0R2CUA6</accession>
<feature type="region of interest" description="Disordered" evidence="1">
    <location>
        <begin position="1"/>
        <end position="25"/>
    </location>
</feature>
<dbReference type="EMBL" id="AYZI01000007">
    <property type="protein sequence ID" value="KRM91203.1"/>
    <property type="molecule type" value="Genomic_DNA"/>
</dbReference>
<dbReference type="AlphaFoldDB" id="A0A0R2CUA6"/>
<dbReference type="PATRIC" id="fig|1423745.4.peg.1197"/>
<protein>
    <submittedName>
        <fullName evidence="3">Uncharacterized protein</fullName>
    </submittedName>
</protein>
<gene>
    <name evidence="3" type="ORF">FC87_GL001132</name>
</gene>